<feature type="compositionally biased region" description="Polar residues" evidence="2">
    <location>
        <begin position="35"/>
        <end position="64"/>
    </location>
</feature>
<dbReference type="InParanoid" id="A0A0Q9WXU3"/>
<keyword evidence="5" id="KW-1185">Reference proteome</keyword>
<dbReference type="InterPro" id="IPR001792">
    <property type="entry name" value="Acylphosphatase-like_dom"/>
</dbReference>
<feature type="compositionally biased region" description="Basic and acidic residues" evidence="2">
    <location>
        <begin position="65"/>
        <end position="77"/>
    </location>
</feature>
<proteinExistence type="predicted"/>
<evidence type="ECO:0000259" key="3">
    <source>
        <dbReference type="PROSITE" id="PS51160"/>
    </source>
</evidence>
<accession>A0A0Q9WXU3</accession>
<dbReference type="PROSITE" id="PS51160">
    <property type="entry name" value="ACYLPHOSPHATASE_3"/>
    <property type="match status" value="1"/>
</dbReference>
<evidence type="ECO:0000256" key="2">
    <source>
        <dbReference type="SAM" id="MobiDB-lite"/>
    </source>
</evidence>
<organism evidence="4 5">
    <name type="scientific">Drosophila willistoni</name>
    <name type="common">Fruit fly</name>
    <dbReference type="NCBI Taxonomy" id="7260"/>
    <lineage>
        <taxon>Eukaryota</taxon>
        <taxon>Metazoa</taxon>
        <taxon>Ecdysozoa</taxon>
        <taxon>Arthropoda</taxon>
        <taxon>Hexapoda</taxon>
        <taxon>Insecta</taxon>
        <taxon>Pterygota</taxon>
        <taxon>Neoptera</taxon>
        <taxon>Endopterygota</taxon>
        <taxon>Diptera</taxon>
        <taxon>Brachycera</taxon>
        <taxon>Muscomorpha</taxon>
        <taxon>Ephydroidea</taxon>
        <taxon>Drosophilidae</taxon>
        <taxon>Drosophila</taxon>
        <taxon>Sophophora</taxon>
    </lineage>
</organism>
<dbReference type="OrthoDB" id="7863224at2759"/>
<protein>
    <recommendedName>
        <fullName evidence="3">Acylphosphatase-like domain-containing protein</fullName>
    </recommendedName>
</protein>
<dbReference type="EMBL" id="CH963857">
    <property type="protein sequence ID" value="KRF98398.1"/>
    <property type="molecule type" value="Genomic_DNA"/>
</dbReference>
<comment type="caution">
    <text evidence="1">Lacks conserved residue(s) required for the propagation of feature annotation.</text>
</comment>
<evidence type="ECO:0000313" key="5">
    <source>
        <dbReference type="Proteomes" id="UP000007798"/>
    </source>
</evidence>
<evidence type="ECO:0000256" key="1">
    <source>
        <dbReference type="PROSITE-ProRule" id="PRU00520"/>
    </source>
</evidence>
<reference evidence="4 5" key="1">
    <citation type="journal article" date="2007" name="Nature">
        <title>Evolution of genes and genomes on the Drosophila phylogeny.</title>
        <authorList>
            <consortium name="Drosophila 12 Genomes Consortium"/>
            <person name="Clark A.G."/>
            <person name="Eisen M.B."/>
            <person name="Smith D.R."/>
            <person name="Bergman C.M."/>
            <person name="Oliver B."/>
            <person name="Markow T.A."/>
            <person name="Kaufman T.C."/>
            <person name="Kellis M."/>
            <person name="Gelbart W."/>
            <person name="Iyer V.N."/>
            <person name="Pollard D.A."/>
            <person name="Sackton T.B."/>
            <person name="Larracuente A.M."/>
            <person name="Singh N.D."/>
            <person name="Abad J.P."/>
            <person name="Abt D.N."/>
            <person name="Adryan B."/>
            <person name="Aguade M."/>
            <person name="Akashi H."/>
            <person name="Anderson W.W."/>
            <person name="Aquadro C.F."/>
            <person name="Ardell D.H."/>
            <person name="Arguello R."/>
            <person name="Artieri C.G."/>
            <person name="Barbash D.A."/>
            <person name="Barker D."/>
            <person name="Barsanti P."/>
            <person name="Batterham P."/>
            <person name="Batzoglou S."/>
            <person name="Begun D."/>
            <person name="Bhutkar A."/>
            <person name="Blanco E."/>
            <person name="Bosak S.A."/>
            <person name="Bradley R.K."/>
            <person name="Brand A.D."/>
            <person name="Brent M.R."/>
            <person name="Brooks A.N."/>
            <person name="Brown R.H."/>
            <person name="Butlin R.K."/>
            <person name="Caggese C."/>
            <person name="Calvi B.R."/>
            <person name="Bernardo de Carvalho A."/>
            <person name="Caspi A."/>
            <person name="Castrezana S."/>
            <person name="Celniker S.E."/>
            <person name="Chang J.L."/>
            <person name="Chapple C."/>
            <person name="Chatterji S."/>
            <person name="Chinwalla A."/>
            <person name="Civetta A."/>
            <person name="Clifton S.W."/>
            <person name="Comeron J.M."/>
            <person name="Costello J.C."/>
            <person name="Coyne J.A."/>
            <person name="Daub J."/>
            <person name="David R.G."/>
            <person name="Delcher A.L."/>
            <person name="Delehaunty K."/>
            <person name="Do C.B."/>
            <person name="Ebling H."/>
            <person name="Edwards K."/>
            <person name="Eickbush T."/>
            <person name="Evans J.D."/>
            <person name="Filipski A."/>
            <person name="Findeiss S."/>
            <person name="Freyhult E."/>
            <person name="Fulton L."/>
            <person name="Fulton R."/>
            <person name="Garcia A.C."/>
            <person name="Gardiner A."/>
            <person name="Garfield D.A."/>
            <person name="Garvin B.E."/>
            <person name="Gibson G."/>
            <person name="Gilbert D."/>
            <person name="Gnerre S."/>
            <person name="Godfrey J."/>
            <person name="Good R."/>
            <person name="Gotea V."/>
            <person name="Gravely B."/>
            <person name="Greenberg A.J."/>
            <person name="Griffiths-Jones S."/>
            <person name="Gross S."/>
            <person name="Guigo R."/>
            <person name="Gustafson E.A."/>
            <person name="Haerty W."/>
            <person name="Hahn M.W."/>
            <person name="Halligan D.L."/>
            <person name="Halpern A.L."/>
            <person name="Halter G.M."/>
            <person name="Han M.V."/>
            <person name="Heger A."/>
            <person name="Hillier L."/>
            <person name="Hinrichs A.S."/>
            <person name="Holmes I."/>
            <person name="Hoskins R.A."/>
            <person name="Hubisz M.J."/>
            <person name="Hultmark D."/>
            <person name="Huntley M.A."/>
            <person name="Jaffe D.B."/>
            <person name="Jagadeeshan S."/>
            <person name="Jeck W.R."/>
            <person name="Johnson J."/>
            <person name="Jones C.D."/>
            <person name="Jordan W.C."/>
            <person name="Karpen G.H."/>
            <person name="Kataoka E."/>
            <person name="Keightley P.D."/>
            <person name="Kheradpour P."/>
            <person name="Kirkness E.F."/>
            <person name="Koerich L.B."/>
            <person name="Kristiansen K."/>
            <person name="Kudrna D."/>
            <person name="Kulathinal R.J."/>
            <person name="Kumar S."/>
            <person name="Kwok R."/>
            <person name="Lander E."/>
            <person name="Langley C.H."/>
            <person name="Lapoint R."/>
            <person name="Lazzaro B.P."/>
            <person name="Lee S.J."/>
            <person name="Levesque L."/>
            <person name="Li R."/>
            <person name="Lin C.F."/>
            <person name="Lin M.F."/>
            <person name="Lindblad-Toh K."/>
            <person name="Llopart A."/>
            <person name="Long M."/>
            <person name="Low L."/>
            <person name="Lozovsky E."/>
            <person name="Lu J."/>
            <person name="Luo M."/>
            <person name="Machado C.A."/>
            <person name="Makalowski W."/>
            <person name="Marzo M."/>
            <person name="Matsuda M."/>
            <person name="Matzkin L."/>
            <person name="McAllister B."/>
            <person name="McBride C.S."/>
            <person name="McKernan B."/>
            <person name="McKernan K."/>
            <person name="Mendez-Lago M."/>
            <person name="Minx P."/>
            <person name="Mollenhauer M.U."/>
            <person name="Montooth K."/>
            <person name="Mount S.M."/>
            <person name="Mu X."/>
            <person name="Myers E."/>
            <person name="Negre B."/>
            <person name="Newfeld S."/>
            <person name="Nielsen R."/>
            <person name="Noor M.A."/>
            <person name="O'Grady P."/>
            <person name="Pachter L."/>
            <person name="Papaceit M."/>
            <person name="Parisi M.J."/>
            <person name="Parisi M."/>
            <person name="Parts L."/>
            <person name="Pedersen J.S."/>
            <person name="Pesole G."/>
            <person name="Phillippy A.M."/>
            <person name="Ponting C.P."/>
            <person name="Pop M."/>
            <person name="Porcelli D."/>
            <person name="Powell J.R."/>
            <person name="Prohaska S."/>
            <person name="Pruitt K."/>
            <person name="Puig M."/>
            <person name="Quesneville H."/>
            <person name="Ram K.R."/>
            <person name="Rand D."/>
            <person name="Rasmussen M.D."/>
            <person name="Reed L.K."/>
            <person name="Reenan R."/>
            <person name="Reily A."/>
            <person name="Remington K.A."/>
            <person name="Rieger T.T."/>
            <person name="Ritchie M.G."/>
            <person name="Robin C."/>
            <person name="Rogers Y.H."/>
            <person name="Rohde C."/>
            <person name="Rozas J."/>
            <person name="Rubenfield M.J."/>
            <person name="Ruiz A."/>
            <person name="Russo S."/>
            <person name="Salzberg S.L."/>
            <person name="Sanchez-Gracia A."/>
            <person name="Saranga D.J."/>
            <person name="Sato H."/>
            <person name="Schaeffer S.W."/>
            <person name="Schatz M.C."/>
            <person name="Schlenke T."/>
            <person name="Schwartz R."/>
            <person name="Segarra C."/>
            <person name="Singh R.S."/>
            <person name="Sirot L."/>
            <person name="Sirota M."/>
            <person name="Sisneros N.B."/>
            <person name="Smith C.D."/>
            <person name="Smith T.F."/>
            <person name="Spieth J."/>
            <person name="Stage D.E."/>
            <person name="Stark A."/>
            <person name="Stephan W."/>
            <person name="Strausberg R.L."/>
            <person name="Strempel S."/>
            <person name="Sturgill D."/>
            <person name="Sutton G."/>
            <person name="Sutton G.G."/>
            <person name="Tao W."/>
            <person name="Teichmann S."/>
            <person name="Tobari Y.N."/>
            <person name="Tomimura Y."/>
            <person name="Tsolas J.M."/>
            <person name="Valente V.L."/>
            <person name="Venter E."/>
            <person name="Venter J.C."/>
            <person name="Vicario S."/>
            <person name="Vieira F.G."/>
            <person name="Vilella A.J."/>
            <person name="Villasante A."/>
            <person name="Walenz B."/>
            <person name="Wang J."/>
            <person name="Wasserman M."/>
            <person name="Watts T."/>
            <person name="Wilson D."/>
            <person name="Wilson R.K."/>
            <person name="Wing R.A."/>
            <person name="Wolfner M.F."/>
            <person name="Wong A."/>
            <person name="Wong G.K."/>
            <person name="Wu C.I."/>
            <person name="Wu G."/>
            <person name="Yamamoto D."/>
            <person name="Yang H.P."/>
            <person name="Yang S.P."/>
            <person name="Yorke J.A."/>
            <person name="Yoshida K."/>
            <person name="Zdobnov E."/>
            <person name="Zhang P."/>
            <person name="Zhang Y."/>
            <person name="Zimin A.V."/>
            <person name="Baldwin J."/>
            <person name="Abdouelleil A."/>
            <person name="Abdulkadir J."/>
            <person name="Abebe A."/>
            <person name="Abera B."/>
            <person name="Abreu J."/>
            <person name="Acer S.C."/>
            <person name="Aftuck L."/>
            <person name="Alexander A."/>
            <person name="An P."/>
            <person name="Anderson E."/>
            <person name="Anderson S."/>
            <person name="Arachi H."/>
            <person name="Azer M."/>
            <person name="Bachantsang P."/>
            <person name="Barry A."/>
            <person name="Bayul T."/>
            <person name="Berlin A."/>
            <person name="Bessette D."/>
            <person name="Bloom T."/>
            <person name="Blye J."/>
            <person name="Boguslavskiy L."/>
            <person name="Bonnet C."/>
            <person name="Boukhgalter B."/>
            <person name="Bourzgui I."/>
            <person name="Brown A."/>
            <person name="Cahill P."/>
            <person name="Channer S."/>
            <person name="Cheshatsang Y."/>
            <person name="Chuda L."/>
            <person name="Citroen M."/>
            <person name="Collymore A."/>
            <person name="Cooke P."/>
            <person name="Costello M."/>
            <person name="D'Aco K."/>
            <person name="Daza R."/>
            <person name="De Haan G."/>
            <person name="DeGray S."/>
            <person name="DeMaso C."/>
            <person name="Dhargay N."/>
            <person name="Dooley K."/>
            <person name="Dooley E."/>
            <person name="Doricent M."/>
            <person name="Dorje P."/>
            <person name="Dorjee K."/>
            <person name="Dupes A."/>
            <person name="Elong R."/>
            <person name="Falk J."/>
            <person name="Farina A."/>
            <person name="Faro S."/>
            <person name="Ferguson D."/>
            <person name="Fisher S."/>
            <person name="Foley C.D."/>
            <person name="Franke A."/>
            <person name="Friedrich D."/>
            <person name="Gadbois L."/>
            <person name="Gearin G."/>
            <person name="Gearin C.R."/>
            <person name="Giannoukos G."/>
            <person name="Goode T."/>
            <person name="Graham J."/>
            <person name="Grandbois E."/>
            <person name="Grewal S."/>
            <person name="Gyaltsen K."/>
            <person name="Hafez N."/>
            <person name="Hagos B."/>
            <person name="Hall J."/>
            <person name="Henson C."/>
            <person name="Hollinger A."/>
            <person name="Honan T."/>
            <person name="Huard M.D."/>
            <person name="Hughes L."/>
            <person name="Hurhula B."/>
            <person name="Husby M.E."/>
            <person name="Kamat A."/>
            <person name="Kanga B."/>
            <person name="Kashin S."/>
            <person name="Khazanovich D."/>
            <person name="Kisner P."/>
            <person name="Lance K."/>
            <person name="Lara M."/>
            <person name="Lee W."/>
            <person name="Lennon N."/>
            <person name="Letendre F."/>
            <person name="LeVine R."/>
            <person name="Lipovsky A."/>
            <person name="Liu X."/>
            <person name="Liu J."/>
            <person name="Liu S."/>
            <person name="Lokyitsang T."/>
            <person name="Lokyitsang Y."/>
            <person name="Lubonja R."/>
            <person name="Lui A."/>
            <person name="MacDonald P."/>
            <person name="Magnisalis V."/>
            <person name="Maru K."/>
            <person name="Matthews C."/>
            <person name="McCusker W."/>
            <person name="McDonough S."/>
            <person name="Mehta T."/>
            <person name="Meldrim J."/>
            <person name="Meneus L."/>
            <person name="Mihai O."/>
            <person name="Mihalev A."/>
            <person name="Mihova T."/>
            <person name="Mittelman R."/>
            <person name="Mlenga V."/>
            <person name="Montmayeur A."/>
            <person name="Mulrain L."/>
            <person name="Navidi A."/>
            <person name="Naylor J."/>
            <person name="Negash T."/>
            <person name="Nguyen T."/>
            <person name="Nguyen N."/>
            <person name="Nicol R."/>
            <person name="Norbu C."/>
            <person name="Norbu N."/>
            <person name="Novod N."/>
            <person name="O'Neill B."/>
            <person name="Osman S."/>
            <person name="Markiewicz E."/>
            <person name="Oyono O.L."/>
            <person name="Patti C."/>
            <person name="Phunkhang P."/>
            <person name="Pierre F."/>
            <person name="Priest M."/>
            <person name="Raghuraman S."/>
            <person name="Rege F."/>
            <person name="Reyes R."/>
            <person name="Rise C."/>
            <person name="Rogov P."/>
            <person name="Ross K."/>
            <person name="Ryan E."/>
            <person name="Settipalli S."/>
            <person name="Shea T."/>
            <person name="Sherpa N."/>
            <person name="Shi L."/>
            <person name="Shih D."/>
            <person name="Sparrow T."/>
            <person name="Spaulding J."/>
            <person name="Stalker J."/>
            <person name="Stange-Thomann N."/>
            <person name="Stavropoulos S."/>
            <person name="Stone C."/>
            <person name="Strader C."/>
            <person name="Tesfaye S."/>
            <person name="Thomson T."/>
            <person name="Thoulutsang Y."/>
            <person name="Thoulutsang D."/>
            <person name="Topham K."/>
            <person name="Topping I."/>
            <person name="Tsamla T."/>
            <person name="Vassiliev H."/>
            <person name="Vo A."/>
            <person name="Wangchuk T."/>
            <person name="Wangdi T."/>
            <person name="Weiand M."/>
            <person name="Wilkinson J."/>
            <person name="Wilson A."/>
            <person name="Yadav S."/>
            <person name="Young G."/>
            <person name="Yu Q."/>
            <person name="Zembek L."/>
            <person name="Zhong D."/>
            <person name="Zimmer A."/>
            <person name="Zwirko Z."/>
            <person name="Jaffe D.B."/>
            <person name="Alvarez P."/>
            <person name="Brockman W."/>
            <person name="Butler J."/>
            <person name="Chin C."/>
            <person name="Gnerre S."/>
            <person name="Grabherr M."/>
            <person name="Kleber M."/>
            <person name="Mauceli E."/>
            <person name="MacCallum I."/>
        </authorList>
    </citation>
    <scope>NUCLEOTIDE SEQUENCE [LARGE SCALE GENOMIC DNA]</scope>
    <source>
        <strain evidence="5">Tucson 14030-0811.24</strain>
    </source>
</reference>
<feature type="domain" description="Acylphosphatase-like" evidence="3">
    <location>
        <begin position="84"/>
        <end position="175"/>
    </location>
</feature>
<feature type="compositionally biased region" description="Polar residues" evidence="2">
    <location>
        <begin position="1"/>
        <end position="27"/>
    </location>
</feature>
<dbReference type="Proteomes" id="UP000007798">
    <property type="component" value="Unassembled WGS sequence"/>
</dbReference>
<gene>
    <name evidence="4" type="primary">Dwil\GK27324</name>
    <name evidence="4" type="ORF">Dwil_GK27324</name>
</gene>
<evidence type="ECO:0000313" key="4">
    <source>
        <dbReference type="EMBL" id="KRF98398.1"/>
    </source>
</evidence>
<dbReference type="KEGG" id="dwi:26529326"/>
<sequence length="205" mass="23114">MNDQSDNRSTGSSKNSIKNESNTPSSSTEDESKDILNNDQSKMTLTTDYPNTSDSSDSLGTPSDKSIDSSDSETEHQFEEHIVKTQFEIFNIMHDFNFCDNLIQQCHEANVCGYIVISQGSRSALGEMEGTVREINKIKNYLLTSYLPEPFIQRAKFSTYERENSPKKLKFSQAYTYTIDNDKILGKNQKENVKSGTDKANEKAS</sequence>
<name>A0A0Q9WXU3_DROWI</name>
<feature type="region of interest" description="Disordered" evidence="2">
    <location>
        <begin position="1"/>
        <end position="77"/>
    </location>
</feature>
<dbReference type="AlphaFoldDB" id="A0A0Q9WXU3"/>